<sequence length="178" mass="18881">MWATLARESYTRESFDPPEFSPMLHSQGIFATSGLGFRDLQLRPDGQANGHLLSFIIIEKKNVSIFLSKSKMHAQATIVASLLALAPAILAADFGCIKPVNPIPAGPPGACCEELNQSHLLKFLYTGKNCVRATKVSEAEDGSTTYSACSGSAKAACCDPLLTALDHATNPACVLPSN</sequence>
<evidence type="ECO:0008006" key="3">
    <source>
        <dbReference type="Google" id="ProtNLM"/>
    </source>
</evidence>
<dbReference type="EMBL" id="CDHN01000003">
    <property type="protein sequence ID" value="CEJ89858.1"/>
    <property type="molecule type" value="Genomic_DNA"/>
</dbReference>
<dbReference type="AlphaFoldDB" id="A0A0A1THM1"/>
<evidence type="ECO:0000313" key="2">
    <source>
        <dbReference type="Proteomes" id="UP000039046"/>
    </source>
</evidence>
<name>A0A0A1THM1_9HYPO</name>
<organism evidence="1 2">
    <name type="scientific">[Torrubiella] hemipterigena</name>
    <dbReference type="NCBI Taxonomy" id="1531966"/>
    <lineage>
        <taxon>Eukaryota</taxon>
        <taxon>Fungi</taxon>
        <taxon>Dikarya</taxon>
        <taxon>Ascomycota</taxon>
        <taxon>Pezizomycotina</taxon>
        <taxon>Sordariomycetes</taxon>
        <taxon>Hypocreomycetidae</taxon>
        <taxon>Hypocreales</taxon>
        <taxon>Clavicipitaceae</taxon>
        <taxon>Clavicipitaceae incertae sedis</taxon>
        <taxon>'Torrubiella' clade</taxon>
    </lineage>
</organism>
<proteinExistence type="predicted"/>
<keyword evidence="2" id="KW-1185">Reference proteome</keyword>
<accession>A0A0A1THM1</accession>
<dbReference type="OrthoDB" id="5137131at2759"/>
<reference evidence="1 2" key="1">
    <citation type="journal article" date="2015" name="Genome Announc.">
        <title>Draft Genome Sequence and Gene Annotation of the Entomopathogenic Fungus Verticillium hemipterigenum.</title>
        <authorList>
            <person name="Horn F."/>
            <person name="Habel A."/>
            <person name="Scharf D.H."/>
            <person name="Dworschak J."/>
            <person name="Brakhage A.A."/>
            <person name="Guthke R."/>
            <person name="Hertweck C."/>
            <person name="Linde J."/>
        </authorList>
    </citation>
    <scope>NUCLEOTIDE SEQUENCE [LARGE SCALE GENOMIC DNA]</scope>
</reference>
<evidence type="ECO:0000313" key="1">
    <source>
        <dbReference type="EMBL" id="CEJ89858.1"/>
    </source>
</evidence>
<protein>
    <recommendedName>
        <fullName evidence="3">Hydrophobin</fullName>
    </recommendedName>
</protein>
<dbReference type="Proteomes" id="UP000039046">
    <property type="component" value="Unassembled WGS sequence"/>
</dbReference>
<dbReference type="HOGENOM" id="CLU_129460_0_0_1"/>
<gene>
    <name evidence="1" type="ORF">VHEMI05681</name>
</gene>